<dbReference type="SUPFAM" id="SSF53271">
    <property type="entry name" value="PRTase-like"/>
    <property type="match status" value="1"/>
</dbReference>
<name>A0AAE3NY80_9BACT</name>
<dbReference type="Pfam" id="PF00156">
    <property type="entry name" value="Pribosyltran"/>
    <property type="match status" value="1"/>
</dbReference>
<dbReference type="InterPro" id="IPR051910">
    <property type="entry name" value="ComF/GntX_DNA_util-trans"/>
</dbReference>
<evidence type="ECO:0000313" key="4">
    <source>
        <dbReference type="Proteomes" id="UP001221302"/>
    </source>
</evidence>
<dbReference type="RefSeq" id="WP_321534730.1">
    <property type="nucleotide sequence ID" value="NZ_JARGDL010000002.1"/>
</dbReference>
<sequence>MSNSELNKIIKIIFDFIFPRICLSCNTKLNLDESVICNSCKNTIKIVPQEFLKLEYLKKFHNDLIIDDFESCFLFEKEKVLQKVLHSYKYENKIYVGKFLGDLIYSNLEKFIKAWDADLIIPVPLHSLKKAERGYNQSYYIAKQVAKRLEIPIDKKLLKRRRYTQSQTKMNLIERKENVKNAFMLKDKKKIFGKKIILVDDVITTGATIGECAKILKENGAIKIFALSVAIPIDHILFGAETPNIDSPFLNTI</sequence>
<dbReference type="Gene3D" id="3.40.50.2020">
    <property type="match status" value="1"/>
</dbReference>
<comment type="caution">
    <text evidence="3">The sequence shown here is derived from an EMBL/GenBank/DDBJ whole genome shotgun (WGS) entry which is preliminary data.</text>
</comment>
<dbReference type="Proteomes" id="UP001221302">
    <property type="component" value="Unassembled WGS sequence"/>
</dbReference>
<reference evidence="3" key="1">
    <citation type="submission" date="2023-03" db="EMBL/GenBank/DDBJ databases">
        <title>Stygiobacter electus gen. nov., sp. nov., facultatively anaerobic thermotolerant bacterium of the class Ignavibacteria from a well of Yessentuki mineral water deposit.</title>
        <authorList>
            <person name="Podosokorskaya O.A."/>
            <person name="Elcheninov A.G."/>
            <person name="Petrova N.F."/>
            <person name="Zavarzina D.G."/>
            <person name="Kublanov I.V."/>
            <person name="Merkel A.Y."/>
        </authorList>
    </citation>
    <scope>NUCLEOTIDE SEQUENCE</scope>
    <source>
        <strain evidence="3">09-Me</strain>
    </source>
</reference>
<keyword evidence="4" id="KW-1185">Reference proteome</keyword>
<dbReference type="CDD" id="cd06223">
    <property type="entry name" value="PRTases_typeI"/>
    <property type="match status" value="1"/>
</dbReference>
<dbReference type="PANTHER" id="PTHR47505:SF1">
    <property type="entry name" value="DNA UTILIZATION PROTEIN YHGH"/>
    <property type="match status" value="1"/>
</dbReference>
<dbReference type="PANTHER" id="PTHR47505">
    <property type="entry name" value="DNA UTILIZATION PROTEIN YHGH"/>
    <property type="match status" value="1"/>
</dbReference>
<evidence type="ECO:0000313" key="3">
    <source>
        <dbReference type="EMBL" id="MDF1610964.1"/>
    </source>
</evidence>
<feature type="domain" description="Phosphoribosyltransferase" evidence="2">
    <location>
        <begin position="138"/>
        <end position="223"/>
    </location>
</feature>
<dbReference type="InterPro" id="IPR000836">
    <property type="entry name" value="PRTase_dom"/>
</dbReference>
<comment type="similarity">
    <text evidence="1">Belongs to the ComF/GntX family.</text>
</comment>
<proteinExistence type="inferred from homology"/>
<gene>
    <name evidence="3" type="ORF">P0M35_02275</name>
</gene>
<accession>A0AAE3NY80</accession>
<organism evidence="3 4">
    <name type="scientific">Stygiobacter electus</name>
    <dbReference type="NCBI Taxonomy" id="3032292"/>
    <lineage>
        <taxon>Bacteria</taxon>
        <taxon>Pseudomonadati</taxon>
        <taxon>Ignavibacteriota</taxon>
        <taxon>Ignavibacteria</taxon>
        <taxon>Ignavibacteriales</taxon>
        <taxon>Melioribacteraceae</taxon>
        <taxon>Stygiobacter</taxon>
    </lineage>
</organism>
<dbReference type="AlphaFoldDB" id="A0AAE3NY80"/>
<evidence type="ECO:0000259" key="2">
    <source>
        <dbReference type="Pfam" id="PF00156"/>
    </source>
</evidence>
<evidence type="ECO:0000256" key="1">
    <source>
        <dbReference type="ARBA" id="ARBA00008007"/>
    </source>
</evidence>
<dbReference type="InterPro" id="IPR029057">
    <property type="entry name" value="PRTase-like"/>
</dbReference>
<dbReference type="EMBL" id="JARGDL010000002">
    <property type="protein sequence ID" value="MDF1610964.1"/>
    <property type="molecule type" value="Genomic_DNA"/>
</dbReference>
<protein>
    <submittedName>
        <fullName evidence="3">ComF family protein</fullName>
    </submittedName>
</protein>